<name>N9MAT8_9GAMM</name>
<dbReference type="Gene3D" id="3.40.1280.10">
    <property type="match status" value="1"/>
</dbReference>
<dbReference type="Pfam" id="PF04452">
    <property type="entry name" value="Methyltrans_RNA"/>
    <property type="match status" value="1"/>
</dbReference>
<keyword evidence="5 12" id="KW-0963">Cytoplasm</keyword>
<keyword evidence="8 12" id="KW-0808">Transferase</keyword>
<dbReference type="InterPro" id="IPR006700">
    <property type="entry name" value="RsmE"/>
</dbReference>
<dbReference type="PATRIC" id="fig|1217709.3.peg.646"/>
<keyword evidence="6 12" id="KW-0698">rRNA processing</keyword>
<evidence type="ECO:0000313" key="16">
    <source>
        <dbReference type="Proteomes" id="UP000023774"/>
    </source>
</evidence>
<feature type="domain" description="Ribosomal RNA small subunit methyltransferase E PUA-like" evidence="14">
    <location>
        <begin position="31"/>
        <end position="77"/>
    </location>
</feature>
<evidence type="ECO:0000259" key="14">
    <source>
        <dbReference type="Pfam" id="PF20260"/>
    </source>
</evidence>
<dbReference type="InterPro" id="IPR046887">
    <property type="entry name" value="RsmE_PUA-like"/>
</dbReference>
<evidence type="ECO:0000256" key="5">
    <source>
        <dbReference type="ARBA" id="ARBA00022490"/>
    </source>
</evidence>
<dbReference type="SUPFAM" id="SSF75217">
    <property type="entry name" value="alpha/beta knot"/>
    <property type="match status" value="1"/>
</dbReference>
<dbReference type="InterPro" id="IPR029028">
    <property type="entry name" value="Alpha/beta_knot_MTases"/>
</dbReference>
<keyword evidence="7 12" id="KW-0489">Methyltransferase</keyword>
<dbReference type="InterPro" id="IPR029026">
    <property type="entry name" value="tRNA_m1G_MTases_N"/>
</dbReference>
<evidence type="ECO:0000256" key="10">
    <source>
        <dbReference type="ARBA" id="ARBA00025699"/>
    </source>
</evidence>
<comment type="catalytic activity">
    <reaction evidence="11 12">
        <text>uridine(1498) in 16S rRNA + S-adenosyl-L-methionine = N(3)-methyluridine(1498) in 16S rRNA + S-adenosyl-L-homocysteine + H(+)</text>
        <dbReference type="Rhea" id="RHEA:42920"/>
        <dbReference type="Rhea" id="RHEA-COMP:10283"/>
        <dbReference type="Rhea" id="RHEA-COMP:10284"/>
        <dbReference type="ChEBI" id="CHEBI:15378"/>
        <dbReference type="ChEBI" id="CHEBI:57856"/>
        <dbReference type="ChEBI" id="CHEBI:59789"/>
        <dbReference type="ChEBI" id="CHEBI:65315"/>
        <dbReference type="ChEBI" id="CHEBI:74502"/>
        <dbReference type="EC" id="2.1.1.193"/>
    </reaction>
</comment>
<reference evidence="15 16" key="1">
    <citation type="submission" date="2013-02" db="EMBL/GenBank/DDBJ databases">
        <title>The Genome Sequence of Acinetobacter sp. NIPH 713.</title>
        <authorList>
            <consortium name="The Broad Institute Genome Sequencing Platform"/>
            <consortium name="The Broad Institute Genome Sequencing Center for Infectious Disease"/>
            <person name="Cerqueira G."/>
            <person name="Feldgarden M."/>
            <person name="Courvalin P."/>
            <person name="Perichon B."/>
            <person name="Grillot-Courvalin C."/>
            <person name="Clermont D."/>
            <person name="Rocha E."/>
            <person name="Yoon E.-J."/>
            <person name="Nemec A."/>
            <person name="Walker B."/>
            <person name="Young S.K."/>
            <person name="Zeng Q."/>
            <person name="Gargeya S."/>
            <person name="Fitzgerald M."/>
            <person name="Haas B."/>
            <person name="Abouelleil A."/>
            <person name="Alvarado L."/>
            <person name="Arachchi H.M."/>
            <person name="Berlin A.M."/>
            <person name="Chapman S.B."/>
            <person name="Dewar J."/>
            <person name="Goldberg J."/>
            <person name="Griggs A."/>
            <person name="Gujja S."/>
            <person name="Hansen M."/>
            <person name="Howarth C."/>
            <person name="Imamovic A."/>
            <person name="Larimer J."/>
            <person name="McCowan C."/>
            <person name="Murphy C."/>
            <person name="Neiman D."/>
            <person name="Pearson M."/>
            <person name="Priest M."/>
            <person name="Roberts A."/>
            <person name="Saif S."/>
            <person name="Shea T."/>
            <person name="Sisk P."/>
            <person name="Sykes S."/>
            <person name="Wortman J."/>
            <person name="Nusbaum C."/>
            <person name="Birren B."/>
        </authorList>
    </citation>
    <scope>NUCLEOTIDE SEQUENCE [LARGE SCALE GENOMIC DNA]</scope>
    <source>
        <strain evidence="15 16">NIPH 713</strain>
    </source>
</reference>
<dbReference type="NCBIfam" id="NF008692">
    <property type="entry name" value="PRK11713.1-5"/>
    <property type="match status" value="1"/>
</dbReference>
<evidence type="ECO:0000256" key="1">
    <source>
        <dbReference type="ARBA" id="ARBA00004496"/>
    </source>
</evidence>
<evidence type="ECO:0000256" key="4">
    <source>
        <dbReference type="ARBA" id="ARBA00013673"/>
    </source>
</evidence>
<dbReference type="Pfam" id="PF20260">
    <property type="entry name" value="PUA_4"/>
    <property type="match status" value="1"/>
</dbReference>
<feature type="domain" description="Ribosomal RNA small subunit methyltransferase E methyltransferase" evidence="13">
    <location>
        <begin position="89"/>
        <end position="245"/>
    </location>
</feature>
<dbReference type="NCBIfam" id="TIGR00046">
    <property type="entry name" value="RsmE family RNA methyltransferase"/>
    <property type="match status" value="1"/>
</dbReference>
<evidence type="ECO:0000256" key="6">
    <source>
        <dbReference type="ARBA" id="ARBA00022552"/>
    </source>
</evidence>
<dbReference type="PIRSF" id="PIRSF015601">
    <property type="entry name" value="MTase_slr0722"/>
    <property type="match status" value="1"/>
</dbReference>
<evidence type="ECO:0000256" key="8">
    <source>
        <dbReference type="ARBA" id="ARBA00022679"/>
    </source>
</evidence>
<evidence type="ECO:0000256" key="3">
    <source>
        <dbReference type="ARBA" id="ARBA00012328"/>
    </source>
</evidence>
<dbReference type="Gene3D" id="2.40.240.20">
    <property type="entry name" value="Hypothetical PUA domain-like, domain 1"/>
    <property type="match status" value="1"/>
</dbReference>
<dbReference type="SUPFAM" id="SSF88697">
    <property type="entry name" value="PUA domain-like"/>
    <property type="match status" value="1"/>
</dbReference>
<dbReference type="GO" id="GO:0005737">
    <property type="term" value="C:cytoplasm"/>
    <property type="evidence" value="ECO:0007669"/>
    <property type="project" value="UniProtKB-SubCell"/>
</dbReference>
<organism evidence="15 16">
    <name type="scientific">Acinetobacter pseudolwoffii</name>
    <dbReference type="NCBI Taxonomy" id="2053287"/>
    <lineage>
        <taxon>Bacteria</taxon>
        <taxon>Pseudomonadati</taxon>
        <taxon>Pseudomonadota</taxon>
        <taxon>Gammaproteobacteria</taxon>
        <taxon>Moraxellales</taxon>
        <taxon>Moraxellaceae</taxon>
        <taxon>Acinetobacter</taxon>
    </lineage>
</organism>
<comment type="function">
    <text evidence="10 12">Specifically methylates the N3 position of the uracil ring of uridine 1498 (m3U1498) in 16S rRNA. Acts on the fully assembled 30S ribosomal subunit.</text>
</comment>
<evidence type="ECO:0000256" key="12">
    <source>
        <dbReference type="PIRNR" id="PIRNR015601"/>
    </source>
</evidence>
<accession>N9MAT8</accession>
<gene>
    <name evidence="15" type="ORF">F906_00684</name>
</gene>
<evidence type="ECO:0000256" key="2">
    <source>
        <dbReference type="ARBA" id="ARBA00005528"/>
    </source>
</evidence>
<evidence type="ECO:0000256" key="7">
    <source>
        <dbReference type="ARBA" id="ARBA00022603"/>
    </source>
</evidence>
<dbReference type="PANTHER" id="PTHR30027">
    <property type="entry name" value="RIBOSOMAL RNA SMALL SUBUNIT METHYLTRANSFERASE E"/>
    <property type="match status" value="1"/>
</dbReference>
<comment type="subcellular location">
    <subcellularLocation>
        <location evidence="1 12">Cytoplasm</location>
    </subcellularLocation>
</comment>
<dbReference type="GO" id="GO:0070475">
    <property type="term" value="P:rRNA base methylation"/>
    <property type="evidence" value="ECO:0007669"/>
    <property type="project" value="TreeGrafter"/>
</dbReference>
<keyword evidence="16" id="KW-1185">Reference proteome</keyword>
<dbReference type="InterPro" id="IPR015947">
    <property type="entry name" value="PUA-like_sf"/>
</dbReference>
<dbReference type="EC" id="2.1.1.193" evidence="3 12"/>
<evidence type="ECO:0000256" key="11">
    <source>
        <dbReference type="ARBA" id="ARBA00047944"/>
    </source>
</evidence>
<keyword evidence="9 12" id="KW-0949">S-adenosyl-L-methionine</keyword>
<proteinExistence type="inferred from homology"/>
<dbReference type="CDD" id="cd18084">
    <property type="entry name" value="RsmE-like"/>
    <property type="match status" value="1"/>
</dbReference>
<evidence type="ECO:0000256" key="9">
    <source>
        <dbReference type="ARBA" id="ARBA00022691"/>
    </source>
</evidence>
<evidence type="ECO:0000313" key="15">
    <source>
        <dbReference type="EMBL" id="ENW87444.1"/>
    </source>
</evidence>
<comment type="caution">
    <text evidence="15">The sequence shown here is derived from an EMBL/GenBank/DDBJ whole genome shotgun (WGS) entry which is preliminary data.</text>
</comment>
<dbReference type="Proteomes" id="UP000023774">
    <property type="component" value="Unassembled WGS sequence"/>
</dbReference>
<dbReference type="InterPro" id="IPR046886">
    <property type="entry name" value="RsmE_MTase_dom"/>
</dbReference>
<sequence>MQSCFVPSESNPYMPRFFIEADLNVDTTVELTETVFHHWVKVLRAQAGEAATLFNGQGGEYEVTLTEVAKKSATVSVNAFNPANRTPKFQALLGQVMSKGDRMDYAIQKAVELGVSEIQLLTSDRCEMRLKYDRDQKKLDHWQGIAIAACEQCGLNIVPKILAPISLEKWLETELPKTKLVLAPNKDETDVLADATLDIALLIGPEGGLSEAEITAANAKGFLNWCIGERVLRTETAPVVALSILNYNL</sequence>
<dbReference type="PANTHER" id="PTHR30027:SF3">
    <property type="entry name" value="16S RRNA (URACIL(1498)-N(3))-METHYLTRANSFERASE"/>
    <property type="match status" value="1"/>
</dbReference>
<dbReference type="GO" id="GO:0070042">
    <property type="term" value="F:rRNA (uridine-N3-)-methyltransferase activity"/>
    <property type="evidence" value="ECO:0007669"/>
    <property type="project" value="TreeGrafter"/>
</dbReference>
<dbReference type="EMBL" id="APRJ01000010">
    <property type="protein sequence ID" value="ENW87444.1"/>
    <property type="molecule type" value="Genomic_DNA"/>
</dbReference>
<dbReference type="AlphaFoldDB" id="N9MAT8"/>
<protein>
    <recommendedName>
        <fullName evidence="4 12">Ribosomal RNA small subunit methyltransferase E</fullName>
        <ecNumber evidence="3 12">2.1.1.193</ecNumber>
    </recommendedName>
</protein>
<dbReference type="HOGENOM" id="CLU_067442_5_1_6"/>
<comment type="similarity">
    <text evidence="2 12">Belongs to the RNA methyltransferase RsmE family.</text>
</comment>
<evidence type="ECO:0000259" key="13">
    <source>
        <dbReference type="Pfam" id="PF04452"/>
    </source>
</evidence>